<evidence type="ECO:0000256" key="1">
    <source>
        <dbReference type="ARBA" id="ARBA00004141"/>
    </source>
</evidence>
<comment type="caution">
    <text evidence="8">The sequence shown here is derived from an EMBL/GenBank/DDBJ whole genome shotgun (WGS) entry which is preliminary data.</text>
</comment>
<feature type="transmembrane region" description="Helical" evidence="6">
    <location>
        <begin position="34"/>
        <end position="55"/>
    </location>
</feature>
<dbReference type="GO" id="GO:0016020">
    <property type="term" value="C:membrane"/>
    <property type="evidence" value="ECO:0007669"/>
    <property type="project" value="UniProtKB-SubCell"/>
</dbReference>
<dbReference type="InterPro" id="IPR050638">
    <property type="entry name" value="AA-Vitamin_Transporters"/>
</dbReference>
<comment type="similarity">
    <text evidence="2">Belongs to the EamA transporter family.</text>
</comment>
<dbReference type="EMBL" id="QRDP01000005">
    <property type="protein sequence ID" value="RED13344.1"/>
    <property type="molecule type" value="Genomic_DNA"/>
</dbReference>
<feature type="transmembrane region" description="Helical" evidence="6">
    <location>
        <begin position="97"/>
        <end position="115"/>
    </location>
</feature>
<protein>
    <submittedName>
        <fullName evidence="8">Drug/metabolite transporter (DMT)-like permease</fullName>
    </submittedName>
</protein>
<feature type="transmembrane region" description="Helical" evidence="6">
    <location>
        <begin position="152"/>
        <end position="173"/>
    </location>
</feature>
<keyword evidence="3 6" id="KW-0812">Transmembrane</keyword>
<sequence length="302" mass="32499">MARATSVFLLLSPPAIWGSLVVVGWGALQSLNPLILTLVSWLLAAAVLLILSSANLVRLWDIFRERFLWFVVIGVAGTTGFQFLWYTGLAHGDPVDVTLLTATLPAFICIGDRLLFRAPLSALRISGLAIALAGAAYLAVEGDWSNMVRLQFSSGIYAILGANIMMTVYTLGLRFRMPKCTALELMTLIVVGGLIGFSPLYLVLGHGNPSFDSGGLWIALLYIALFAYVGAYLLWNLSVARNGPSLTGIALYTQPVFALFFAYLILGTGIDAYQWLGGIVILAGLAFAEWSEQRGGQEGAQS</sequence>
<evidence type="ECO:0000256" key="4">
    <source>
        <dbReference type="ARBA" id="ARBA00022989"/>
    </source>
</evidence>
<dbReference type="AlphaFoldDB" id="A0A3D9F8J0"/>
<dbReference type="InterPro" id="IPR037185">
    <property type="entry name" value="EmrE-like"/>
</dbReference>
<proteinExistence type="inferred from homology"/>
<feature type="transmembrane region" description="Helical" evidence="6">
    <location>
        <begin position="249"/>
        <end position="266"/>
    </location>
</feature>
<keyword evidence="9" id="KW-1185">Reference proteome</keyword>
<keyword evidence="5 6" id="KW-0472">Membrane</keyword>
<feature type="transmembrane region" description="Helical" evidence="6">
    <location>
        <begin position="185"/>
        <end position="204"/>
    </location>
</feature>
<feature type="domain" description="EamA" evidence="7">
    <location>
        <begin position="154"/>
        <end position="287"/>
    </location>
</feature>
<organism evidence="8 9">
    <name type="scientific">Parasphingopyxis lamellibrachiae</name>
    <dbReference type="NCBI Taxonomy" id="680125"/>
    <lineage>
        <taxon>Bacteria</taxon>
        <taxon>Pseudomonadati</taxon>
        <taxon>Pseudomonadota</taxon>
        <taxon>Alphaproteobacteria</taxon>
        <taxon>Sphingomonadales</taxon>
        <taxon>Sphingomonadaceae</taxon>
        <taxon>Parasphingopyxis</taxon>
    </lineage>
</organism>
<evidence type="ECO:0000313" key="8">
    <source>
        <dbReference type="EMBL" id="RED13344.1"/>
    </source>
</evidence>
<evidence type="ECO:0000256" key="2">
    <source>
        <dbReference type="ARBA" id="ARBA00007362"/>
    </source>
</evidence>
<dbReference type="OrthoDB" id="9806889at2"/>
<feature type="transmembrane region" description="Helical" evidence="6">
    <location>
        <begin position="272"/>
        <end position="290"/>
    </location>
</feature>
<evidence type="ECO:0000259" key="7">
    <source>
        <dbReference type="Pfam" id="PF00892"/>
    </source>
</evidence>
<feature type="transmembrane region" description="Helical" evidence="6">
    <location>
        <begin position="67"/>
        <end position="85"/>
    </location>
</feature>
<keyword evidence="4 6" id="KW-1133">Transmembrane helix</keyword>
<comment type="subcellular location">
    <subcellularLocation>
        <location evidence="1">Membrane</location>
        <topology evidence="1">Multi-pass membrane protein</topology>
    </subcellularLocation>
</comment>
<dbReference type="PANTHER" id="PTHR32322">
    <property type="entry name" value="INNER MEMBRANE TRANSPORTER"/>
    <property type="match status" value="1"/>
</dbReference>
<feature type="transmembrane region" description="Helical" evidence="6">
    <location>
        <begin position="216"/>
        <end position="237"/>
    </location>
</feature>
<evidence type="ECO:0000313" key="9">
    <source>
        <dbReference type="Proteomes" id="UP000256310"/>
    </source>
</evidence>
<name>A0A3D9F8J0_9SPHN</name>
<evidence type="ECO:0000256" key="3">
    <source>
        <dbReference type="ARBA" id="ARBA00022692"/>
    </source>
</evidence>
<reference evidence="8 9" key="1">
    <citation type="submission" date="2018-07" db="EMBL/GenBank/DDBJ databases">
        <title>Genomic Encyclopedia of Type Strains, Phase IV (KMG-IV): sequencing the most valuable type-strain genomes for metagenomic binning, comparative biology and taxonomic classification.</title>
        <authorList>
            <person name="Goeker M."/>
        </authorList>
    </citation>
    <scope>NUCLEOTIDE SEQUENCE [LARGE SCALE GENOMIC DNA]</scope>
    <source>
        <strain evidence="8 9">DSM 26725</strain>
    </source>
</reference>
<evidence type="ECO:0000256" key="5">
    <source>
        <dbReference type="ARBA" id="ARBA00023136"/>
    </source>
</evidence>
<gene>
    <name evidence="8" type="ORF">DFR46_2881</name>
</gene>
<feature type="domain" description="EamA" evidence="7">
    <location>
        <begin position="6"/>
        <end position="138"/>
    </location>
</feature>
<dbReference type="Pfam" id="PF00892">
    <property type="entry name" value="EamA"/>
    <property type="match status" value="2"/>
</dbReference>
<dbReference type="PANTHER" id="PTHR32322:SF2">
    <property type="entry name" value="EAMA DOMAIN-CONTAINING PROTEIN"/>
    <property type="match status" value="1"/>
</dbReference>
<feature type="transmembrane region" description="Helical" evidence="6">
    <location>
        <begin position="122"/>
        <end position="140"/>
    </location>
</feature>
<dbReference type="RefSeq" id="WP_116237378.1">
    <property type="nucleotide sequence ID" value="NZ_QRDP01000005.1"/>
</dbReference>
<dbReference type="InterPro" id="IPR000620">
    <property type="entry name" value="EamA_dom"/>
</dbReference>
<dbReference type="Proteomes" id="UP000256310">
    <property type="component" value="Unassembled WGS sequence"/>
</dbReference>
<accession>A0A3D9F8J0</accession>
<evidence type="ECO:0000256" key="6">
    <source>
        <dbReference type="SAM" id="Phobius"/>
    </source>
</evidence>
<dbReference type="SUPFAM" id="SSF103481">
    <property type="entry name" value="Multidrug resistance efflux transporter EmrE"/>
    <property type="match status" value="2"/>
</dbReference>